<feature type="compositionally biased region" description="Low complexity" evidence="2">
    <location>
        <begin position="1881"/>
        <end position="1892"/>
    </location>
</feature>
<feature type="region of interest" description="Disordered" evidence="2">
    <location>
        <begin position="294"/>
        <end position="344"/>
    </location>
</feature>
<name>A0A011PQE1_ACCRE</name>
<evidence type="ECO:0000313" key="3">
    <source>
        <dbReference type="EMBL" id="EXI89661.1"/>
    </source>
</evidence>
<feature type="compositionally biased region" description="Low complexity" evidence="2">
    <location>
        <begin position="294"/>
        <end position="307"/>
    </location>
</feature>
<feature type="region of interest" description="Disordered" evidence="2">
    <location>
        <begin position="1835"/>
        <end position="1915"/>
    </location>
</feature>
<proteinExistence type="predicted"/>
<dbReference type="Proteomes" id="UP000022141">
    <property type="component" value="Unassembled WGS sequence"/>
</dbReference>
<reference evidence="3" key="1">
    <citation type="submission" date="2014-02" db="EMBL/GenBank/DDBJ databases">
        <title>Expanding our view of genomic diversity in Candidatus Accumulibacter clades.</title>
        <authorList>
            <person name="Skennerton C.T."/>
            <person name="Barr J.J."/>
            <person name="Slater F.R."/>
            <person name="Bond P.L."/>
            <person name="Tyson G.W."/>
        </authorList>
    </citation>
    <scope>NUCLEOTIDE SEQUENCE [LARGE SCALE GENOMIC DNA]</scope>
</reference>
<organism evidence="3 4">
    <name type="scientific">Accumulibacter regalis</name>
    <dbReference type="NCBI Taxonomy" id="522306"/>
    <lineage>
        <taxon>Bacteria</taxon>
        <taxon>Pseudomonadati</taxon>
        <taxon>Pseudomonadota</taxon>
        <taxon>Betaproteobacteria</taxon>
        <taxon>Candidatus Accumulibacter</taxon>
    </lineage>
</organism>
<feature type="compositionally biased region" description="Polar residues" evidence="2">
    <location>
        <begin position="1895"/>
        <end position="1915"/>
    </location>
</feature>
<dbReference type="eggNOG" id="COG2911">
    <property type="taxonomic scope" value="Bacteria"/>
</dbReference>
<keyword evidence="4" id="KW-1185">Reference proteome</keyword>
<evidence type="ECO:0000256" key="1">
    <source>
        <dbReference type="SAM" id="Coils"/>
    </source>
</evidence>
<evidence type="ECO:0000313" key="4">
    <source>
        <dbReference type="Proteomes" id="UP000022141"/>
    </source>
</evidence>
<feature type="coiled-coil region" evidence="1">
    <location>
        <begin position="3070"/>
        <end position="3097"/>
    </location>
</feature>
<feature type="compositionally biased region" description="Polar residues" evidence="2">
    <location>
        <begin position="1860"/>
        <end position="1874"/>
    </location>
</feature>
<dbReference type="PATRIC" id="fig|1454004.3.peg.1407"/>
<gene>
    <name evidence="3" type="ORF">AW11_01349</name>
</gene>
<dbReference type="NCBIfam" id="NF012206">
    <property type="entry name" value="LktA_tand_53"/>
    <property type="match status" value="6"/>
</dbReference>
<dbReference type="eggNOG" id="COG3210">
    <property type="taxonomic scope" value="Bacteria"/>
</dbReference>
<protein>
    <submittedName>
        <fullName evidence="3">Uncharacterized protein</fullName>
    </submittedName>
</protein>
<comment type="caution">
    <text evidence="3">The sequence shown here is derived from an EMBL/GenBank/DDBJ whole genome shotgun (WGS) entry which is preliminary data.</text>
</comment>
<dbReference type="EMBL" id="JEMY01000014">
    <property type="protein sequence ID" value="EXI89661.1"/>
    <property type="molecule type" value="Genomic_DNA"/>
</dbReference>
<evidence type="ECO:0000256" key="2">
    <source>
        <dbReference type="SAM" id="MobiDB-lite"/>
    </source>
</evidence>
<dbReference type="InterPro" id="IPR047881">
    <property type="entry name" value="LktA_repeat"/>
</dbReference>
<keyword evidence="1" id="KW-0175">Coiled coil</keyword>
<sequence>MVRSTAGADGGAMADGSANQGATTVGAAVAINAMDVSNRAEVGAATVKAVGLTVEAMLPPVAAGSPVEHVMSATAISGASNADIGVAGAFALNAPGDQLSIATLKSGAVVDAGNGSVTLSAENRTQSTTTAEAAQSGGNTLGIGASLALDFEHRRTEASIGDDVALTQAGAVTLTAVSDHRVTTEARAGAGGATALGGAVALSVVNHETVAAIGEAGSQELLTVGSLDALASQRSESSTVADGTVHGTGRAAVGAALGLNIVDQTTTATTGRDLSATAGGVSLRAEAYSGTNAGATASATGADPSASHALGQDSTEDQVTTQLSGRDPNASKHANAIGGKAKTSDGSVSIAAGLALNLITSHVDATMPAGLTIAADIGPVRLIASNETDAAAVADGSAVDGSNRVGVGAAVALNVVAAHNEAVVGLGGHVTAQGVILEAVMSDLSMGGDGHSTYSAQAISGAGATNVGVAGAFALNSVKTGTEAVVHASQVDAGAGDILVRASNKESDNATATASVSSSGRVGVGASVALNLLEEHVTTAEIEDNAVLSGSGGLLLSATSARSVDTEVQAGSTGGIAVSPAVAIAIVDNATTARLGAGGALSTLSRDVSITAEHTGSVASHGDAIAAGDRAAVGAIVAVNAVADNATAALLRDVATTGGTVVVMTRTGHSSSALVKASTKGALSTGRKADSEASTQAGRDLPTAQGSIDGANSDANAQSGNGASGIGVAAAVAVNWVRATSTAAIGDAVRVSAADGVRVEVANEADATTKATGTSLSNDASANIGAAVGLNIATVQNTASVGHHAQVLTADGGITVSAITPAQETNDFVVWGSAAASGAKSDASVAGSVGVNVVALTSRASVGNDAQLKAEGSSGAIRLTASSPMMLQNLAVASALSGGGTAVGAAVAVNVIEHSTEATIGLDTELDASGTVTLTATSSLLPLQDADSPILDDGATVGSLAIGGGASTGVVGIGGSVIVNVLRLNTHAGIGRGALINQDPNLVAGDDQSVRLAATDATVLGNAAGARSLSAGGTGIGLGLIVDVIHKDVSAYIDSSSNVPSKVSAAQDIAIEASSREQIRGLAASAGVADSAGVSGSVIVVVLSGKTGAYLGDNVLLYAGGNVVISASDDAVNSDDPSRPGIELYAGASAFGGTAGVGISSSTLVKTSIVAAYIGDDAEVEVAGSQGLSVTATQTECLNTVAQGGSGGGDAGVAGSATVNVLDHTTLAYLGKGTGSGTNVDATGVVLSAADRTTIQGVAGSLAVGGAAGVGAGVDVAVVTKKTEAWIGEGAVVRSANNVNVTSASNEEINSLSASETLSGTAAIALNAGVSVLSITTRAFMTSDAVVSAYGNVDVSATELTDLDIRSGNYSESGTASIGAAAAVPVINKTTEAYIGQSAQVVALGQGSDNDLTIQVGDHTISMRGLSVVASNRDTVSGIGVSGGVAGSVSVNVGGSVSVMTISTLAHIDQGARINTQNSLGAADSQSVVVAAFNDFVQAGIAGAVSISGSVSVAPGADVRVVNLTTKAYIGSVVEVQVKGDVRVLADAREDITSIAAGLAGSGTVSVGGAVGVTVVNNHTWAYIDDAARVFAAGNVQVFATDTTEVKSYIGSLGFGIGAAGLGASVSVVTVTKDTRAYLGQNAIVDALGTSSHTIDGICTDESTIDGSVTRADGVRGVAIQAVSTEEVTGAAAAGGGGFYAGLAGGVTVEIIRSGTSAFIGPNAWVNTEAGASASQSVHVSAFNDAKLDARAGGLGVGVAGIGGAVDVGVLRNDVSAYIGSGSIVNAMAEVNVSALSSKDVDSVVLSVAGGLVGAAGSVSVWSIGAGSGSTYSDGNGKAGDAMPTGDNSQSLHGFADRQASGSDSQNGWQQIVSGYQGDGNANSSRSRVAAATDGASTRLASSAPSGQISTGINTVPQTPPGTAAYIGGEVNAGGSVGVVARDYVEFKAVVGNAAIGAVALGASVAVANIADRTEAFISGGATVNAGAGPSSDITVSAAMGEHATGNAYAGQAGAVSLGAQVVVIRDRSMVSAHMDGRIDQAAAVRILADTNRIVTSNALGVSFGAISAGAAIAVAEGGGSTSAYIGSGAQVGEQSANGQFVQDIDITAQSIDTADARTVGVSAGIGIALGGSVALATVNPNVSARIEPGATAIMAWDAINVSAAATPQANANALGVNAGAFAIGVSMAEAESTPVVSASVGGSIGAATLSVNAAQATPANGLAAKSYATGAVGGLIGVNATFSTAKNAGTVTGYVADNSILTVIDAISINATANSGQQADADSATIGLVAIGGNLVRAESNVITSAYLGTGVLIGTGGSIGGLQDGQTYYLALDDTRGFTPTDDIEGDEIRLGAGLVTGDQVVYQEGFLANPAITGLTDGAVYSVRVNADDPTEASLVDSNGQDINLDASGAMGSGYSFYLLDLDETRVFTPTADIADNKIKLGAGLITGDKVVYQQGFVANNPGIMGLTNGAVYSVKVNANDPNKVGLVDSDGQDVENLDASGAIGFSYRFNLLDPRRIRLASSHDDATNEQEDPNGRPIRAPVTLPIARALARGSAQTLTSQSNPSQVLHFDAWSDINGLEQAINVDPGEAFYTGQAVVYHQGKGPSLTLSASGDDYDFARARAGAGGLVAGAAASATVESDSATRAYIGEFAQVEVSSLTVRASHTARFDSQTNTLQAALVGFSGSWATNRVTSTVDAAIGNDASVTTQNLVIDAQNVSRKNLLGSDDYNIRAGSGGVWQGNAAESNTDIVNRTHSTIGDHAQVNVTGNISAPGALILNAFNDVEGYDKVKLDTGGVIVGSGATSAIRANTNDARVKIGDGAIVTTVGEANLQTRTRSHLEVAPQVHTYGLASAARVDGLASVHNDNQVVIGTGAILVAQGDIKLLAGQQSDGTRNQLYVRSQGDELNASVLPIDHLQSHGEIVQNHNITIAAGARVATARDVTLNAERYGAAIAYGYGKGKNWMTALTSGIDKLLGGNIPEEMKGGTTTNELNAKVTVNGTIEAGIAKDKTLIVPKDYLLTHEGLVNVGEITLRETDESVATNLVNELNHWRELKAQYSGQPILEAAYQNEIDRVEQALVELELQATDLDGNFIPHTYVEALVSPFITVDDIWAQSGTIYVYGNDLSGSDTGVLNANSGVHVTIQNDSPANLRISKITIPDEAGGRVRFNSMDVGSANDVRNINQDSAVTPAFAIRSAPELPSLDPGNDPNAPQISIISTYDADDETNQSDSYYGLFAQPSILLAGDINNIVGKVRADSLHGAVHVSANINAGAIEIHAGGEFVQSYADGLLSTGGNPGSIWQPVANITEDRARAASAQFLNTHSDPDPGRYGLLNYVYGQGNPATDLAVNSVLNNPVSGNVIAAANVYISAKYLNINGLVQSGQPQQSVHVTSAVLTQIEAARRAYELYKQTGNATAARALLNVGDWASVTDKATITNDFRYFLLSTPGNQNASGTIKAFYSAEGDRIELADVKVQGGYLQLFGEILSTGNGQLKVLDGYGQINIVNDTSKVLLTNLLDTGDGGSGKVKITDTSFLDAGGNPMVTEYTRLHGDVQKKVYFSPENPDSVANVRVAAGRTATYTPRDGYRYYWQSGLEFTTVTTEVFGKSSWFGIDALAKDPSARRSSRTEQLQAVPFRLPGEYVSVSNPLDQRDYTFQADKIVTASDIIYRHSWTKKKWYGKKTYYLEQRTLTGSRDIYSHSIRADRPIGIEFIGADPGESGSGVSVISGGAILINDRIHDIAGTTVLQATAGDIQQLKSDAVIGGRSIVLRAGAALCCEPPRALELATVARVRRWP</sequence>
<accession>A0A011PQE1</accession>
<dbReference type="STRING" id="1454004.AW11_01349"/>
<feature type="region of interest" description="Disordered" evidence="2">
    <location>
        <begin position="674"/>
        <end position="716"/>
    </location>
</feature>